<dbReference type="SUPFAM" id="SSF55073">
    <property type="entry name" value="Nucleotide cyclase"/>
    <property type="match status" value="1"/>
</dbReference>
<dbReference type="Gene3D" id="3.40.50.300">
    <property type="entry name" value="P-loop containing nucleotide triphosphate hydrolases"/>
    <property type="match status" value="1"/>
</dbReference>
<comment type="caution">
    <text evidence="2">The sequence shown here is derived from an EMBL/GenBank/DDBJ whole genome shotgun (WGS) entry which is preliminary data.</text>
</comment>
<sequence>MPRSRKLAAIMSADVVGYSRLMGEDDEATVDALLGLRRTVTALVVARRGRIVDTAGDSVLAEFASAVEALRCAVDIQHALAPRQAALAPSRRMMLRIGLNLGDILEHAGGLYGDGVNIAARLQALAQPGGVCVSGNVQEQVASHVPWAFDDAGEQLVKNIARPVRAFHLRMPPDDGTFVTTEVTPPASRAHGNLPVDLPPLFGRDDALATLGGLMHTHRLVTVAGPGGVGKTTLAQAFAHSQAALWRDGAWMVELAALSDGNLVNGVVAKTIGIESTASSGGPRELAATLASQSMLLVLDNCEHVVAPVSVLVEQLLHQAPGVRVLCTSQEPLHIGGEQLFRLGPLGLPQAPGLAAALSAAAVRLFVERVRALLPEFTLDDGLCDDAVALCRKLDGLPLAIELAAARVPLLGVSGVLSRLGERLRMLHSGSRTALERHRTLRATLAWSHNLLEPAERAIHRRIGVFAGGFTLELAQRTVAGDDADAWSVLDGIGALVDRSLLVAESGHPPRYRLLESGRAFAIEQLIETGEHAHYLQRHAEGVAAVLVDTIARVEAGRQTMDSFIDLLAPEIDNIRAAFEWALRTPGQHTLALTIPAYSVELMQRLDLLDELRRWLTAAQAFLDDPVPPPLLARYLASTAVIPPQQSGLTADLQAQHLQRAEALFRTLGDPQGLAWTLCIHGFHAHWIGDDATAERVMSEAHALRCDDWPPWLLGTIATRRASFVQSLDAAAVEQSMAEGLRRYRQVGDSRGVMVTVNNWMVQCLANDRHEQAIALGTEALEGSLRHMSRLLLTSVMDGLVAALTLTGDLVRAQHVATDMLQHRRRGARLTTLGDGVALLAAHQGRLDDAARLLGAMEADAASDSAVPYRGRGPDLEPSVMAMLRAAHGEDRIARWRAEGAALDPAGIEALVRRGFSPGRAPPGQAT</sequence>
<dbReference type="PROSITE" id="PS50125">
    <property type="entry name" value="GUANYLATE_CYCLASE_2"/>
    <property type="match status" value="1"/>
</dbReference>
<feature type="domain" description="Guanylate cyclase" evidence="1">
    <location>
        <begin position="9"/>
        <end position="123"/>
    </location>
</feature>
<dbReference type="SUPFAM" id="SSF52540">
    <property type="entry name" value="P-loop containing nucleoside triphosphate hydrolases"/>
    <property type="match status" value="1"/>
</dbReference>
<evidence type="ECO:0000259" key="1">
    <source>
        <dbReference type="PROSITE" id="PS50125"/>
    </source>
</evidence>
<gene>
    <name evidence="2" type="ORF">HLB44_31150</name>
</gene>
<dbReference type="InterPro" id="IPR003593">
    <property type="entry name" value="AAA+_ATPase"/>
</dbReference>
<accession>A0ABX2ES74</accession>
<organism evidence="2 3">
    <name type="scientific">Pseudaquabacterium terrae</name>
    <dbReference type="NCBI Taxonomy" id="2732868"/>
    <lineage>
        <taxon>Bacteria</taxon>
        <taxon>Pseudomonadati</taxon>
        <taxon>Pseudomonadota</taxon>
        <taxon>Betaproteobacteria</taxon>
        <taxon>Burkholderiales</taxon>
        <taxon>Sphaerotilaceae</taxon>
        <taxon>Pseudaquabacterium</taxon>
    </lineage>
</organism>
<dbReference type="InterPro" id="IPR001054">
    <property type="entry name" value="A/G_cyclase"/>
</dbReference>
<reference evidence="2 3" key="1">
    <citation type="submission" date="2020-05" db="EMBL/GenBank/DDBJ databases">
        <title>Aquincola sp. isolate from soil.</title>
        <authorList>
            <person name="Han J."/>
            <person name="Kim D.-U."/>
        </authorList>
    </citation>
    <scope>NUCLEOTIDE SEQUENCE [LARGE SCALE GENOMIC DNA]</scope>
    <source>
        <strain evidence="2 3">S2</strain>
    </source>
</reference>
<dbReference type="InterPro" id="IPR058852">
    <property type="entry name" value="HTH_77"/>
</dbReference>
<dbReference type="InterPro" id="IPR027417">
    <property type="entry name" value="P-loop_NTPase"/>
</dbReference>
<dbReference type="EMBL" id="JABRWJ010000012">
    <property type="protein sequence ID" value="NRF71453.1"/>
    <property type="molecule type" value="Genomic_DNA"/>
</dbReference>
<dbReference type="Pfam" id="PF25872">
    <property type="entry name" value="HTH_77"/>
    <property type="match status" value="1"/>
</dbReference>
<keyword evidence="3" id="KW-1185">Reference proteome</keyword>
<dbReference type="Pfam" id="PF00211">
    <property type="entry name" value="Guanylate_cyc"/>
    <property type="match status" value="1"/>
</dbReference>
<evidence type="ECO:0000313" key="2">
    <source>
        <dbReference type="EMBL" id="NRF71453.1"/>
    </source>
</evidence>
<dbReference type="Proteomes" id="UP000737171">
    <property type="component" value="Unassembled WGS sequence"/>
</dbReference>
<dbReference type="CDD" id="cd07302">
    <property type="entry name" value="CHD"/>
    <property type="match status" value="1"/>
</dbReference>
<dbReference type="Gene3D" id="3.30.70.1230">
    <property type="entry name" value="Nucleotide cyclase"/>
    <property type="match status" value="1"/>
</dbReference>
<dbReference type="PRINTS" id="PR00364">
    <property type="entry name" value="DISEASERSIST"/>
</dbReference>
<dbReference type="PANTHER" id="PTHR47691:SF3">
    <property type="entry name" value="HTH-TYPE TRANSCRIPTIONAL REGULATOR RV0890C-RELATED"/>
    <property type="match status" value="1"/>
</dbReference>
<dbReference type="InterPro" id="IPR029787">
    <property type="entry name" value="Nucleotide_cyclase"/>
</dbReference>
<dbReference type="PANTHER" id="PTHR47691">
    <property type="entry name" value="REGULATOR-RELATED"/>
    <property type="match status" value="1"/>
</dbReference>
<evidence type="ECO:0000313" key="3">
    <source>
        <dbReference type="Proteomes" id="UP000737171"/>
    </source>
</evidence>
<protein>
    <submittedName>
        <fullName evidence="2">Adenylate/guanylate cyclase domain-containing protein</fullName>
    </submittedName>
</protein>
<dbReference type="SMART" id="SM00382">
    <property type="entry name" value="AAA"/>
    <property type="match status" value="1"/>
</dbReference>
<proteinExistence type="predicted"/>
<name>A0ABX2ES74_9BURK</name>